<accession>A0ABR7QPE9</accession>
<dbReference type="InterPro" id="IPR013783">
    <property type="entry name" value="Ig-like_fold"/>
</dbReference>
<dbReference type="InterPro" id="IPR035986">
    <property type="entry name" value="PKD_dom_sf"/>
</dbReference>
<protein>
    <submittedName>
        <fullName evidence="2">BspA family leucine-rich repeat surface protein</fullName>
    </submittedName>
</protein>
<reference evidence="2 3" key="1">
    <citation type="submission" date="2020-08" db="EMBL/GenBank/DDBJ databases">
        <title>Arenibacter gaetbuli sp. nov., isolated from a sand dune.</title>
        <authorList>
            <person name="Park S."/>
            <person name="Yoon J.-H."/>
        </authorList>
    </citation>
    <scope>NUCLEOTIDE SEQUENCE [LARGE SCALE GENOMIC DNA]</scope>
    <source>
        <strain evidence="2 3">BSSL-BM3</strain>
    </source>
</reference>
<proteinExistence type="predicted"/>
<feature type="domain" description="PKD" evidence="1">
    <location>
        <begin position="378"/>
        <end position="410"/>
    </location>
</feature>
<name>A0ABR7QPE9_9FLAO</name>
<dbReference type="NCBIfam" id="TIGR02167">
    <property type="entry name" value="Liste_lipo_26"/>
    <property type="match status" value="1"/>
</dbReference>
<evidence type="ECO:0000313" key="2">
    <source>
        <dbReference type="EMBL" id="MBC8769046.1"/>
    </source>
</evidence>
<dbReference type="PROSITE" id="PS50093">
    <property type="entry name" value="PKD"/>
    <property type="match status" value="2"/>
</dbReference>
<dbReference type="InterPro" id="IPR000601">
    <property type="entry name" value="PKD_dom"/>
</dbReference>
<dbReference type="InterPro" id="IPR028974">
    <property type="entry name" value="TSP_type-3_rpt"/>
</dbReference>
<dbReference type="InterPro" id="IPR011889">
    <property type="entry name" value="Liste_lipo_26"/>
</dbReference>
<dbReference type="SUPFAM" id="SSF49299">
    <property type="entry name" value="PKD domain"/>
    <property type="match status" value="1"/>
</dbReference>
<dbReference type="SUPFAM" id="SSF103647">
    <property type="entry name" value="TSP type-3 repeat"/>
    <property type="match status" value="1"/>
</dbReference>
<organism evidence="2 3">
    <name type="scientific">Arenibacter arenosicollis</name>
    <dbReference type="NCBI Taxonomy" id="2762274"/>
    <lineage>
        <taxon>Bacteria</taxon>
        <taxon>Pseudomonadati</taxon>
        <taxon>Bacteroidota</taxon>
        <taxon>Flavobacteriia</taxon>
        <taxon>Flavobacteriales</taxon>
        <taxon>Flavobacteriaceae</taxon>
        <taxon>Arenibacter</taxon>
    </lineage>
</organism>
<evidence type="ECO:0000259" key="1">
    <source>
        <dbReference type="PROSITE" id="PS50093"/>
    </source>
</evidence>
<dbReference type="Gene3D" id="2.60.40.10">
    <property type="entry name" value="Immunoglobulins"/>
    <property type="match status" value="1"/>
</dbReference>
<dbReference type="Proteomes" id="UP000618952">
    <property type="component" value="Unassembled WGS sequence"/>
</dbReference>
<sequence>MVLSLANAQNEFITTWKTDNPGVSDDDQITIPTYPLETYNYTIEWGDGTSDSGVTGNITHSYATSGTYMVAISGTFPRIYFNDEDDEEKLIAINQWGNNAWSDMSLAFSGCRRLKIEATDVPDLSNVTSLYNMFYSAGEYPFSIPRIDEWDVSGITNLSGMFDKTSFNQDISAWDVSNVIHMARLFFSSQFNQDISNWDVSNVIDMGNMFASSQIDQDLSNWDVSNVERMSYMFSTTHCNYDLSSWDVSNVKEMWGMFSSSQFDHDISGWNISNVLNMNFMFDNSDFSDENYNKLLIAWSELPSIQNGVELGANDAQYCLGETARQSLITNYGWSIQDYGKNCSEPAAFVTTWKTDNPGFSADNQIEIPTHPRENYDYNVDWGDGSSDTNVTGNIRHTYNTPGTYTVSITGKFPRIYFNAGEIREELNLGSDDDKIISIDQWGTNRWLSMGFAFAGCENLDMKATDIPDFTRGLPTNGMFLACTKLNGNSTMNSWDLSLTNHASYMFQDAPQFNQPLNNWDTSAMLWIDGMFRGATNFNQDLGDWNLGQVQLMASIFDDTGISTKNYDKTLTGWSQVSSFQNGVVFGANILQYCESEVVRQNFIDAFGWTINDAGKDPNCNIDNDNDGVLDHIDQCLDTLTGSLVSADGCLELSANNFSVEGIDETCPDTNNAQIKIAAVLAYDYVATIDGNNYTFNDELLIENLAPGTYDLCITYTAQSFEQCFILELGESANISGKSSIVNGKVAIEINQGTAPYSAMVNGKTVLQTSSKTFFLDAEEGDSVEIFTDKICEGSFVKTIKTDSVVAFPNPTSGSFEIALPIIQTEVVIELFTIHSQLISTKMYPVIGGRASVDIEDLPDGVYVVNVHFANPRMFKIVKQ</sequence>
<dbReference type="CDD" id="cd00146">
    <property type="entry name" value="PKD"/>
    <property type="match status" value="1"/>
</dbReference>
<comment type="caution">
    <text evidence="2">The sequence shown here is derived from an EMBL/GenBank/DDBJ whole genome shotgun (WGS) entry which is preliminary data.</text>
</comment>
<dbReference type="RefSeq" id="WP_187585501.1">
    <property type="nucleotide sequence ID" value="NZ_JACLHY010000013.1"/>
</dbReference>
<keyword evidence="3" id="KW-1185">Reference proteome</keyword>
<dbReference type="EMBL" id="JACLHY010000013">
    <property type="protein sequence ID" value="MBC8769046.1"/>
    <property type="molecule type" value="Genomic_DNA"/>
</dbReference>
<feature type="domain" description="PKD" evidence="1">
    <location>
        <begin position="35"/>
        <end position="75"/>
    </location>
</feature>
<dbReference type="Pfam" id="PF03382">
    <property type="entry name" value="DUF285"/>
    <property type="match status" value="3"/>
</dbReference>
<evidence type="ECO:0000313" key="3">
    <source>
        <dbReference type="Proteomes" id="UP000618952"/>
    </source>
</evidence>
<dbReference type="InterPro" id="IPR005046">
    <property type="entry name" value="DUF285"/>
</dbReference>
<gene>
    <name evidence="2" type="ORF">H4O18_13670</name>
</gene>